<keyword evidence="2" id="KW-1185">Reference proteome</keyword>
<protein>
    <submittedName>
        <fullName evidence="1">Uncharacterized protein</fullName>
    </submittedName>
</protein>
<dbReference type="AlphaFoldDB" id="A0A5N6TXI8"/>
<proteinExistence type="predicted"/>
<dbReference type="OrthoDB" id="4491087at2759"/>
<dbReference type="EMBL" id="ML742085">
    <property type="protein sequence ID" value="KAE8150799.1"/>
    <property type="molecule type" value="Genomic_DNA"/>
</dbReference>
<dbReference type="Proteomes" id="UP000325780">
    <property type="component" value="Unassembled WGS sequence"/>
</dbReference>
<accession>A0A5N6TXI8</accession>
<reference evidence="1 2" key="1">
    <citation type="submission" date="2019-04" db="EMBL/GenBank/DDBJ databases">
        <title>Friends and foes A comparative genomics study of 23 Aspergillus species from section Flavi.</title>
        <authorList>
            <consortium name="DOE Joint Genome Institute"/>
            <person name="Kjaerbolling I."/>
            <person name="Vesth T."/>
            <person name="Frisvad J.C."/>
            <person name="Nybo J.L."/>
            <person name="Theobald S."/>
            <person name="Kildgaard S."/>
            <person name="Isbrandt T."/>
            <person name="Kuo A."/>
            <person name="Sato A."/>
            <person name="Lyhne E.K."/>
            <person name="Kogle M.E."/>
            <person name="Wiebenga A."/>
            <person name="Kun R.S."/>
            <person name="Lubbers R.J."/>
            <person name="Makela M.R."/>
            <person name="Barry K."/>
            <person name="Chovatia M."/>
            <person name="Clum A."/>
            <person name="Daum C."/>
            <person name="Haridas S."/>
            <person name="He G."/>
            <person name="LaButti K."/>
            <person name="Lipzen A."/>
            <person name="Mondo S."/>
            <person name="Riley R."/>
            <person name="Salamov A."/>
            <person name="Simmons B.A."/>
            <person name="Magnuson J.K."/>
            <person name="Henrissat B."/>
            <person name="Mortensen U.H."/>
            <person name="Larsen T.O."/>
            <person name="Devries R.P."/>
            <person name="Grigoriev I.V."/>
            <person name="Machida M."/>
            <person name="Baker S.E."/>
            <person name="Andersen M.R."/>
        </authorList>
    </citation>
    <scope>NUCLEOTIDE SEQUENCE [LARGE SCALE GENOMIC DNA]</scope>
    <source>
        <strain evidence="1 2">IBT 18842</strain>
    </source>
</reference>
<gene>
    <name evidence="1" type="ORF">BDV25DRAFT_153769</name>
</gene>
<organism evidence="1 2">
    <name type="scientific">Aspergillus avenaceus</name>
    <dbReference type="NCBI Taxonomy" id="36643"/>
    <lineage>
        <taxon>Eukaryota</taxon>
        <taxon>Fungi</taxon>
        <taxon>Dikarya</taxon>
        <taxon>Ascomycota</taxon>
        <taxon>Pezizomycotina</taxon>
        <taxon>Eurotiomycetes</taxon>
        <taxon>Eurotiomycetidae</taxon>
        <taxon>Eurotiales</taxon>
        <taxon>Aspergillaceae</taxon>
        <taxon>Aspergillus</taxon>
        <taxon>Aspergillus subgen. Circumdati</taxon>
    </lineage>
</organism>
<sequence>MHALCWKWLGAGHRRPALLKPLYCFGFAMVPILGKPGMANILAEGHTMNQIFHELYMLWNGICGKFNPICDAKDFQRTGKKWRTLTLDNRDDSLSAILIRIGTRLPIETASEIWQFIPPCLARQVMAYLAHSSIAIQTATGPVFRQNGDLKLSGDTVVYLRDICGVKYICGIQSGGKLCGHRSRVCDRVTISSTIVALAVDYGYIGAQRIRILYRDDTQCVLGDPNGRSQYTGMMINPSSTELPLVLEWDHMKVIGIITLRRGIKYNQHKYVWDSPISWSELEYFASPSPHSNYQPWIRMKGCAKVQLTHMGRVAFYEEGYVLRGLTVLCCPIDGGMTGLEVHFDSLMCDATKTQRLGSKDGMPLHFVFEKDENVQEIWGLRWSSWRSCDYFAIRTTTGREYVFAPRLSLTCSPWLMADGRKGRIMGLYSDLMEPVLTGLGVLQSPGSTDPLPPAKPPKLLKLRLPKLEGNMWQQLWSTARLWAVQYFRTCFIGNHCTGLILTYSDNSHAVLGCWYEGIPEKARKHARIETVNSTCGSGLRFVFKHQPRIVTRVEPMSPGSDVPSADQTVDIPHGKTVMWGFSCSEDAVIAE</sequence>
<name>A0A5N6TXI8_ASPAV</name>
<evidence type="ECO:0000313" key="1">
    <source>
        <dbReference type="EMBL" id="KAE8150799.1"/>
    </source>
</evidence>
<evidence type="ECO:0000313" key="2">
    <source>
        <dbReference type="Proteomes" id="UP000325780"/>
    </source>
</evidence>